<gene>
    <name evidence="1" type="ORF">C0Q70_21393</name>
</gene>
<dbReference type="Proteomes" id="UP000245119">
    <property type="component" value="Linkage Group LG14"/>
</dbReference>
<dbReference type="AlphaFoldDB" id="A0A2T7NCD9"/>
<comment type="caution">
    <text evidence="1">The sequence shown here is derived from an EMBL/GenBank/DDBJ whole genome shotgun (WGS) entry which is preliminary data.</text>
</comment>
<dbReference type="EMBL" id="PZQS01000014">
    <property type="protein sequence ID" value="PVD18840.1"/>
    <property type="molecule type" value="Genomic_DNA"/>
</dbReference>
<protein>
    <submittedName>
        <fullName evidence="1">Uncharacterized protein</fullName>
    </submittedName>
</protein>
<evidence type="ECO:0000313" key="2">
    <source>
        <dbReference type="Proteomes" id="UP000245119"/>
    </source>
</evidence>
<keyword evidence="2" id="KW-1185">Reference proteome</keyword>
<evidence type="ECO:0000313" key="1">
    <source>
        <dbReference type="EMBL" id="PVD18840.1"/>
    </source>
</evidence>
<accession>A0A2T7NCD9</accession>
<organism evidence="1 2">
    <name type="scientific">Pomacea canaliculata</name>
    <name type="common">Golden apple snail</name>
    <dbReference type="NCBI Taxonomy" id="400727"/>
    <lineage>
        <taxon>Eukaryota</taxon>
        <taxon>Metazoa</taxon>
        <taxon>Spiralia</taxon>
        <taxon>Lophotrochozoa</taxon>
        <taxon>Mollusca</taxon>
        <taxon>Gastropoda</taxon>
        <taxon>Caenogastropoda</taxon>
        <taxon>Architaenioglossa</taxon>
        <taxon>Ampullarioidea</taxon>
        <taxon>Ampullariidae</taxon>
        <taxon>Pomacea</taxon>
    </lineage>
</organism>
<name>A0A2T7NCD9_POMCA</name>
<sequence>MEPRPLICGHLQLRQSYQLTDNCDEAEITRVGDDAPQPVKNKLRQVLLRKPGEIEFMVVSETGLILTMESISSLDDPAARFLKRDYTLKEDGQYAATFMNMKTLTYVAVNQESQVHLCELSGDPKSCRHPCLFIMQDTGTTRLLPTVTPGKYLGYRGSTVEVTDDISSFNMQPYSTDTQVADHPHSSSEDLAMVADYHVH</sequence>
<reference evidence="1 2" key="1">
    <citation type="submission" date="2018-04" db="EMBL/GenBank/DDBJ databases">
        <title>The genome of golden apple snail Pomacea canaliculata provides insight into stress tolerance and invasive adaptation.</title>
        <authorList>
            <person name="Liu C."/>
            <person name="Liu B."/>
            <person name="Ren Y."/>
            <person name="Zhang Y."/>
            <person name="Wang H."/>
            <person name="Li S."/>
            <person name="Jiang F."/>
            <person name="Yin L."/>
            <person name="Zhang G."/>
            <person name="Qian W."/>
            <person name="Fan W."/>
        </authorList>
    </citation>
    <scope>NUCLEOTIDE SEQUENCE [LARGE SCALE GENOMIC DNA]</scope>
    <source>
        <strain evidence="1">SZHN2017</strain>
        <tissue evidence="1">Muscle</tissue>
    </source>
</reference>
<proteinExistence type="predicted"/>